<sequence length="38" mass="3823">MRRWGRPAPGGLSRTADTQSGAASLGEGAPLDTRAPAS</sequence>
<keyword evidence="3" id="KW-1185">Reference proteome</keyword>
<organism evidence="2 3">
    <name type="scientific">Pacificimonas flava</name>
    <dbReference type="NCBI Taxonomy" id="1234595"/>
    <lineage>
        <taxon>Bacteria</taxon>
        <taxon>Pseudomonadati</taxon>
        <taxon>Pseudomonadota</taxon>
        <taxon>Alphaproteobacteria</taxon>
        <taxon>Sphingomonadales</taxon>
        <taxon>Sphingosinicellaceae</taxon>
        <taxon>Pacificimonas</taxon>
    </lineage>
</organism>
<evidence type="ECO:0000313" key="3">
    <source>
        <dbReference type="Proteomes" id="UP000011717"/>
    </source>
</evidence>
<name>M2SE73_9SPHN</name>
<protein>
    <submittedName>
        <fullName evidence="2">Uncharacterized protein</fullName>
    </submittedName>
</protein>
<proteinExistence type="predicted"/>
<evidence type="ECO:0000313" key="2">
    <source>
        <dbReference type="EMBL" id="EMD83660.1"/>
    </source>
</evidence>
<reference evidence="2 3" key="1">
    <citation type="journal article" date="2013" name="Genome Announc.">
        <title>Draft Genome Sequence of Strain JLT2015T, Belonging to the Family Sphingomonadaceae of the Alphaproteobacteria.</title>
        <authorList>
            <person name="Tang K."/>
            <person name="Liu K."/>
            <person name="Li S."/>
            <person name="Jiao N."/>
        </authorList>
    </citation>
    <scope>NUCLEOTIDE SEQUENCE [LARGE SCALE GENOMIC DNA]</scope>
    <source>
        <strain evidence="2 3">JLT2015</strain>
    </source>
</reference>
<dbReference type="AlphaFoldDB" id="M2SE73"/>
<accession>M2SE73</accession>
<evidence type="ECO:0000256" key="1">
    <source>
        <dbReference type="SAM" id="MobiDB-lite"/>
    </source>
</evidence>
<gene>
    <name evidence="2" type="ORF">C725_0632</name>
</gene>
<feature type="region of interest" description="Disordered" evidence="1">
    <location>
        <begin position="1"/>
        <end position="38"/>
    </location>
</feature>
<comment type="caution">
    <text evidence="2">The sequence shown here is derived from an EMBL/GenBank/DDBJ whole genome shotgun (WGS) entry which is preliminary data.</text>
</comment>
<dbReference type="EMBL" id="AMRV01000002">
    <property type="protein sequence ID" value="EMD83660.1"/>
    <property type="molecule type" value="Genomic_DNA"/>
</dbReference>
<dbReference type="Proteomes" id="UP000011717">
    <property type="component" value="Unassembled WGS sequence"/>
</dbReference>